<feature type="non-terminal residue" evidence="9">
    <location>
        <position position="93"/>
    </location>
</feature>
<dbReference type="Proteomes" id="UP000034231">
    <property type="component" value="Unassembled WGS sequence"/>
</dbReference>
<dbReference type="AlphaFoldDB" id="A0A0G0I8B6"/>
<dbReference type="GO" id="GO:0000030">
    <property type="term" value="F:mannosyltransferase activity"/>
    <property type="evidence" value="ECO:0007669"/>
    <property type="project" value="InterPro"/>
</dbReference>
<feature type="domain" description="ArnT-like N-terminal" evidence="8">
    <location>
        <begin position="8"/>
        <end position="79"/>
    </location>
</feature>
<dbReference type="GO" id="GO:0006493">
    <property type="term" value="P:protein O-linked glycosylation"/>
    <property type="evidence" value="ECO:0007669"/>
    <property type="project" value="InterPro"/>
</dbReference>
<keyword evidence="3 9" id="KW-0808">Transferase</keyword>
<organism evidence="9 10">
    <name type="scientific">Candidatus Shapirobacteria bacterium GW2011_GWE1_38_10</name>
    <dbReference type="NCBI Taxonomy" id="1618488"/>
    <lineage>
        <taxon>Bacteria</taxon>
        <taxon>Candidatus Shapironibacteriota</taxon>
    </lineage>
</organism>
<keyword evidence="6 7" id="KW-0472">Membrane</keyword>
<protein>
    <submittedName>
        <fullName evidence="9">Glycosyl transferase family 39</fullName>
    </submittedName>
</protein>
<keyword evidence="2" id="KW-0328">Glycosyltransferase</keyword>
<dbReference type="Pfam" id="PF02366">
    <property type="entry name" value="PMT"/>
    <property type="match status" value="1"/>
</dbReference>
<dbReference type="GO" id="GO:0012505">
    <property type="term" value="C:endomembrane system"/>
    <property type="evidence" value="ECO:0007669"/>
    <property type="project" value="UniProtKB-SubCell"/>
</dbReference>
<reference evidence="9 10" key="1">
    <citation type="journal article" date="2015" name="Nature">
        <title>rRNA introns, odd ribosomes, and small enigmatic genomes across a large radiation of phyla.</title>
        <authorList>
            <person name="Brown C.T."/>
            <person name="Hug L.A."/>
            <person name="Thomas B.C."/>
            <person name="Sharon I."/>
            <person name="Castelle C.J."/>
            <person name="Singh A."/>
            <person name="Wilkins M.J."/>
            <person name="Williams K.H."/>
            <person name="Banfield J.F."/>
        </authorList>
    </citation>
    <scope>NUCLEOTIDE SEQUENCE [LARGE SCALE GENOMIC DNA]</scope>
</reference>
<evidence type="ECO:0000313" key="9">
    <source>
        <dbReference type="EMBL" id="KKQ50767.1"/>
    </source>
</evidence>
<dbReference type="EMBL" id="LBTX01000002">
    <property type="protein sequence ID" value="KKQ50767.1"/>
    <property type="molecule type" value="Genomic_DNA"/>
</dbReference>
<feature type="transmembrane region" description="Helical" evidence="7">
    <location>
        <begin position="37"/>
        <end position="54"/>
    </location>
</feature>
<evidence type="ECO:0000256" key="3">
    <source>
        <dbReference type="ARBA" id="ARBA00022679"/>
    </source>
</evidence>
<evidence type="ECO:0000256" key="1">
    <source>
        <dbReference type="ARBA" id="ARBA00004127"/>
    </source>
</evidence>
<sequence>MAIFGLTPLAVRLPSIILGSLLPLIAYLFIKKHHSGKILPLLFAALIAFNPYNIHYSRQAWETGVLTFELLLASYFFFGKKYFWSSIIFALTL</sequence>
<dbReference type="GO" id="GO:0016020">
    <property type="term" value="C:membrane"/>
    <property type="evidence" value="ECO:0007669"/>
    <property type="project" value="InterPro"/>
</dbReference>
<evidence type="ECO:0000259" key="8">
    <source>
        <dbReference type="Pfam" id="PF02366"/>
    </source>
</evidence>
<evidence type="ECO:0000256" key="2">
    <source>
        <dbReference type="ARBA" id="ARBA00022676"/>
    </source>
</evidence>
<accession>A0A0G0I8B6</accession>
<comment type="subcellular location">
    <subcellularLocation>
        <location evidence="1">Endomembrane system</location>
        <topology evidence="1">Multi-pass membrane protein</topology>
    </subcellularLocation>
</comment>
<proteinExistence type="predicted"/>
<keyword evidence="4 7" id="KW-0812">Transmembrane</keyword>
<evidence type="ECO:0000313" key="10">
    <source>
        <dbReference type="Proteomes" id="UP000034231"/>
    </source>
</evidence>
<comment type="caution">
    <text evidence="9">The sequence shown here is derived from an EMBL/GenBank/DDBJ whole genome shotgun (WGS) entry which is preliminary data.</text>
</comment>
<gene>
    <name evidence="9" type="ORF">US68_C0002G0044</name>
</gene>
<dbReference type="InterPro" id="IPR003342">
    <property type="entry name" value="ArnT-like_N"/>
</dbReference>
<evidence type="ECO:0000256" key="5">
    <source>
        <dbReference type="ARBA" id="ARBA00022989"/>
    </source>
</evidence>
<evidence type="ECO:0000256" key="6">
    <source>
        <dbReference type="ARBA" id="ARBA00023136"/>
    </source>
</evidence>
<evidence type="ECO:0000256" key="4">
    <source>
        <dbReference type="ARBA" id="ARBA00022692"/>
    </source>
</evidence>
<evidence type="ECO:0000256" key="7">
    <source>
        <dbReference type="SAM" id="Phobius"/>
    </source>
</evidence>
<feature type="transmembrane region" description="Helical" evidence="7">
    <location>
        <begin position="12"/>
        <end position="30"/>
    </location>
</feature>
<name>A0A0G0I8B6_9BACT</name>
<keyword evidence="5 7" id="KW-1133">Transmembrane helix</keyword>